<dbReference type="PANTHER" id="PTHR48105">
    <property type="entry name" value="THIOREDOXIN REDUCTASE 1-RELATED-RELATED"/>
    <property type="match status" value="1"/>
</dbReference>
<dbReference type="EMBL" id="JAMQOM010000007">
    <property type="protein sequence ID" value="MDS0222773.1"/>
    <property type="molecule type" value="Genomic_DNA"/>
</dbReference>
<keyword evidence="4" id="KW-1185">Reference proteome</keyword>
<keyword evidence="1" id="KW-0285">Flavoprotein</keyword>
<dbReference type="GO" id="GO:0016491">
    <property type="term" value="F:oxidoreductase activity"/>
    <property type="evidence" value="ECO:0007669"/>
    <property type="project" value="UniProtKB-KW"/>
</dbReference>
<dbReference type="Gene3D" id="3.50.50.60">
    <property type="entry name" value="FAD/NAD(P)-binding domain"/>
    <property type="match status" value="1"/>
</dbReference>
<dbReference type="PRINTS" id="PR00469">
    <property type="entry name" value="PNDRDTASEII"/>
</dbReference>
<dbReference type="InterPro" id="IPR050097">
    <property type="entry name" value="Ferredoxin-NADP_redctase_2"/>
</dbReference>
<proteinExistence type="predicted"/>
<evidence type="ECO:0000313" key="4">
    <source>
        <dbReference type="Proteomes" id="UP001253439"/>
    </source>
</evidence>
<dbReference type="AlphaFoldDB" id="A0AAE4EZ22"/>
<evidence type="ECO:0000256" key="1">
    <source>
        <dbReference type="ARBA" id="ARBA00022630"/>
    </source>
</evidence>
<organism evidence="3 4">
    <name type="scientific">Haloarcula terrestris</name>
    <dbReference type="NCBI Taxonomy" id="2950533"/>
    <lineage>
        <taxon>Archaea</taxon>
        <taxon>Methanobacteriati</taxon>
        <taxon>Methanobacteriota</taxon>
        <taxon>Stenosarchaea group</taxon>
        <taxon>Halobacteria</taxon>
        <taxon>Halobacteriales</taxon>
        <taxon>Haloarculaceae</taxon>
        <taxon>Haloarcula</taxon>
    </lineage>
</organism>
<protein>
    <submittedName>
        <fullName evidence="3">Thioredoxin reductase</fullName>
    </submittedName>
</protein>
<dbReference type="Proteomes" id="UP001253439">
    <property type="component" value="Unassembled WGS sequence"/>
</dbReference>
<sequence>MATDVGANSETAFDHDVGIVGGGPAGCAAGVFTARAGLDTVIYDRGRSSLKRCAYLENYLGFPAGIDIETLYRRFQDHAEAAGCTVVPDLVESIDRTADGEGFVVETQEQSAVTTRRVIAATRYDGEYMRGLGDDAAMFETYEHDGEERETFDREYADADGTTPVSGLYVASPSDAADMQAIVAAGRGARVARRVITDARTDDGWWESATDGVDWVRREAELDDEWTERETWVERFDDRYAEDAPVEPDSDRFQRVRNAAIDERRSSYITAEEIVDRTDTGQEVLAEYLDPAAIVSGLDASDILDAMDDERIHDYVNTTDGTAEGGE</sequence>
<dbReference type="InterPro" id="IPR036188">
    <property type="entry name" value="FAD/NAD-bd_sf"/>
</dbReference>
<gene>
    <name evidence="3" type="ORF">NDI54_15610</name>
</gene>
<evidence type="ECO:0000256" key="2">
    <source>
        <dbReference type="ARBA" id="ARBA00023002"/>
    </source>
</evidence>
<keyword evidence="2" id="KW-0560">Oxidoreductase</keyword>
<evidence type="ECO:0000313" key="3">
    <source>
        <dbReference type="EMBL" id="MDS0222773.1"/>
    </source>
</evidence>
<dbReference type="RefSeq" id="WP_310897386.1">
    <property type="nucleotide sequence ID" value="NZ_JAMQOM010000007.1"/>
</dbReference>
<accession>A0AAE4EZ22</accession>
<name>A0AAE4EZ22_9EURY</name>
<reference evidence="3 4" key="1">
    <citation type="submission" date="2022-06" db="EMBL/GenBank/DDBJ databases">
        <title>Haloarcula sp. a new haloarchaeum isolate from saline soil.</title>
        <authorList>
            <person name="Strakova D."/>
            <person name="Galisteo C."/>
            <person name="Sanchez-Porro C."/>
            <person name="Ventosa A."/>
        </authorList>
    </citation>
    <scope>NUCLEOTIDE SEQUENCE [LARGE SCALE GENOMIC DNA]</scope>
    <source>
        <strain evidence="3 4">S1AR25-5A</strain>
    </source>
</reference>
<dbReference type="SUPFAM" id="SSF51905">
    <property type="entry name" value="FAD/NAD(P)-binding domain"/>
    <property type="match status" value="1"/>
</dbReference>
<comment type="caution">
    <text evidence="3">The sequence shown here is derived from an EMBL/GenBank/DDBJ whole genome shotgun (WGS) entry which is preliminary data.</text>
</comment>